<reference evidence="2" key="1">
    <citation type="journal article" date="2021" name="Sci. Rep.">
        <title>Diploid genomic architecture of Nitzschia inconspicua, an elite biomass production diatom.</title>
        <authorList>
            <person name="Oliver A."/>
            <person name="Podell S."/>
            <person name="Pinowska A."/>
            <person name="Traller J.C."/>
            <person name="Smith S.R."/>
            <person name="McClure R."/>
            <person name="Beliaev A."/>
            <person name="Bohutskyi P."/>
            <person name="Hill E.A."/>
            <person name="Rabines A."/>
            <person name="Zheng H."/>
            <person name="Allen L.Z."/>
            <person name="Kuo A."/>
            <person name="Grigoriev I.V."/>
            <person name="Allen A.E."/>
            <person name="Hazlebeck D."/>
            <person name="Allen E.E."/>
        </authorList>
    </citation>
    <scope>NUCLEOTIDE SEQUENCE</scope>
    <source>
        <strain evidence="2">Hildebrandi</strain>
    </source>
</reference>
<feature type="compositionally biased region" description="Polar residues" evidence="1">
    <location>
        <begin position="186"/>
        <end position="196"/>
    </location>
</feature>
<accession>A0A9K3P7T2</accession>
<reference evidence="2" key="2">
    <citation type="submission" date="2021-04" db="EMBL/GenBank/DDBJ databases">
        <authorList>
            <person name="Podell S."/>
        </authorList>
    </citation>
    <scope>NUCLEOTIDE SEQUENCE</scope>
    <source>
        <strain evidence="2">Hildebrandi</strain>
    </source>
</reference>
<sequence>MIGRSLSVPETHDNFGFVLIEVDEGVLRDSYMQDYGGQEGHDDDSYDYCEDICSVSSNDEDSSSASLMDMKESILSVPDTLMKDLDEAHAAAKLVHFEDDVAQVGEGRSASSFSPRKSDHYSSASSVVSMEEEDDEDSAPKNRKNDSSSSFHTTDSNGMDEEMEDSPTGSGPSLPVPNDVIKDHNSISTVQATLSMADSKEGTGSTSRTSNKKRRKKLKMLKKAQAAASAATKLAEKSKNLSDAADTVSSKKTKGHQNHVTPKIKPRSPKKTSNIAVACATETMAAYRQELMVQGIK</sequence>
<feature type="compositionally biased region" description="Basic residues" evidence="1">
    <location>
        <begin position="251"/>
        <end position="270"/>
    </location>
</feature>
<name>A0A9K3P7T2_9STRA</name>
<feature type="region of interest" description="Disordered" evidence="1">
    <location>
        <begin position="107"/>
        <end position="273"/>
    </location>
</feature>
<evidence type="ECO:0000256" key="1">
    <source>
        <dbReference type="SAM" id="MobiDB-lite"/>
    </source>
</evidence>
<dbReference type="Proteomes" id="UP000693970">
    <property type="component" value="Unassembled WGS sequence"/>
</dbReference>
<feature type="compositionally biased region" description="Low complexity" evidence="1">
    <location>
        <begin position="223"/>
        <end position="233"/>
    </location>
</feature>
<comment type="caution">
    <text evidence="2">The sequence shown here is derived from an EMBL/GenBank/DDBJ whole genome shotgun (WGS) entry which is preliminary data.</text>
</comment>
<evidence type="ECO:0000313" key="4">
    <source>
        <dbReference type="Proteomes" id="UP000693970"/>
    </source>
</evidence>
<dbReference type="EMBL" id="JAGRRH010000013">
    <property type="protein sequence ID" value="KAG7361019.1"/>
    <property type="molecule type" value="Genomic_DNA"/>
</dbReference>
<evidence type="ECO:0000313" key="3">
    <source>
        <dbReference type="EMBL" id="KAG7361019.1"/>
    </source>
</evidence>
<protein>
    <submittedName>
        <fullName evidence="2">Uncharacterized protein</fullName>
    </submittedName>
</protein>
<feature type="compositionally biased region" description="Basic residues" evidence="1">
    <location>
        <begin position="210"/>
        <end position="222"/>
    </location>
</feature>
<evidence type="ECO:0000313" key="2">
    <source>
        <dbReference type="EMBL" id="KAG7336716.1"/>
    </source>
</evidence>
<feature type="compositionally biased region" description="Polar residues" evidence="1">
    <location>
        <begin position="147"/>
        <end position="157"/>
    </location>
</feature>
<organism evidence="2 4">
    <name type="scientific">Nitzschia inconspicua</name>
    <dbReference type="NCBI Taxonomy" id="303405"/>
    <lineage>
        <taxon>Eukaryota</taxon>
        <taxon>Sar</taxon>
        <taxon>Stramenopiles</taxon>
        <taxon>Ochrophyta</taxon>
        <taxon>Bacillariophyta</taxon>
        <taxon>Bacillariophyceae</taxon>
        <taxon>Bacillariophycidae</taxon>
        <taxon>Bacillariales</taxon>
        <taxon>Bacillariaceae</taxon>
        <taxon>Nitzschia</taxon>
    </lineage>
</organism>
<gene>
    <name evidence="2" type="ORF">IV203_030496</name>
    <name evidence="3" type="ORF">IV203_036119</name>
</gene>
<dbReference type="EMBL" id="JAGRRH010000110">
    <property type="protein sequence ID" value="KAG7336716.1"/>
    <property type="molecule type" value="Genomic_DNA"/>
</dbReference>
<keyword evidence="4" id="KW-1185">Reference proteome</keyword>
<dbReference type="AlphaFoldDB" id="A0A9K3P7T2"/>
<proteinExistence type="predicted"/>